<dbReference type="FunFam" id="3.40.605.10:FF:000037">
    <property type="entry name" value="NADP-dependent fatty aldehyde dehydrogenase"/>
    <property type="match status" value="1"/>
</dbReference>
<comment type="similarity">
    <text evidence="1">Belongs to the aldehyde dehydrogenase family.</text>
</comment>
<dbReference type="Gene3D" id="3.40.309.10">
    <property type="entry name" value="Aldehyde Dehydrogenase, Chain A, domain 2"/>
    <property type="match status" value="1"/>
</dbReference>
<dbReference type="InterPro" id="IPR016162">
    <property type="entry name" value="Ald_DH_N"/>
</dbReference>
<dbReference type="Pfam" id="PF00171">
    <property type="entry name" value="Aldedh"/>
    <property type="match status" value="1"/>
</dbReference>
<dbReference type="InterPro" id="IPR016163">
    <property type="entry name" value="Ald_DH_C"/>
</dbReference>
<evidence type="ECO:0000313" key="8">
    <source>
        <dbReference type="Proteomes" id="UP000036959"/>
    </source>
</evidence>
<dbReference type="PANTHER" id="PTHR43353">
    <property type="entry name" value="SUCCINATE-SEMIALDEHYDE DEHYDROGENASE, MITOCHONDRIAL"/>
    <property type="match status" value="1"/>
</dbReference>
<dbReference type="OrthoDB" id="9770537at2"/>
<dbReference type="Proteomes" id="UP000036959">
    <property type="component" value="Unassembled WGS sequence"/>
</dbReference>
<organism evidence="7 8">
    <name type="scientific">Candidatus Burkholderia verschuerenii</name>
    <dbReference type="NCBI Taxonomy" id="242163"/>
    <lineage>
        <taxon>Bacteria</taxon>
        <taxon>Pseudomonadati</taxon>
        <taxon>Pseudomonadota</taxon>
        <taxon>Betaproteobacteria</taxon>
        <taxon>Burkholderiales</taxon>
        <taxon>Burkholderiaceae</taxon>
        <taxon>Burkholderia</taxon>
    </lineage>
</organism>
<proteinExistence type="inferred from homology"/>
<feature type="domain" description="Aldehyde dehydrogenase" evidence="6">
    <location>
        <begin position="21"/>
        <end position="468"/>
    </location>
</feature>
<keyword evidence="8" id="KW-1185">Reference proteome</keyword>
<comment type="catalytic activity">
    <reaction evidence="4">
        <text>2,5-dioxopentanoate + NADP(+) + H2O = 2-oxoglutarate + NADPH + 2 H(+)</text>
        <dbReference type="Rhea" id="RHEA:11296"/>
        <dbReference type="ChEBI" id="CHEBI:15377"/>
        <dbReference type="ChEBI" id="CHEBI:15378"/>
        <dbReference type="ChEBI" id="CHEBI:16810"/>
        <dbReference type="ChEBI" id="CHEBI:57783"/>
        <dbReference type="ChEBI" id="CHEBI:58136"/>
        <dbReference type="ChEBI" id="CHEBI:58349"/>
        <dbReference type="EC" id="1.2.1.26"/>
    </reaction>
</comment>
<dbReference type="CDD" id="cd07129">
    <property type="entry name" value="ALDH_KGSADH"/>
    <property type="match status" value="1"/>
</dbReference>
<dbReference type="InterPro" id="IPR015590">
    <property type="entry name" value="Aldehyde_DH_dom"/>
</dbReference>
<gene>
    <name evidence="7" type="ORF">BVER_00399c</name>
</gene>
<dbReference type="InterPro" id="IPR044151">
    <property type="entry name" value="ALDH_KGSADH"/>
</dbReference>
<sequence>MQLTGNLLIGQQSAFGSNGSIKAVNASTGAAMEPAFGGATLADLDRACALAWTAFDVYRETSPEARAKFLETIAQNILDIGDDLIERCMMESGLPRPRLEGERGRTVGQLRMFAEVVRNGDFMDVRIDPAQPERKPLPRVDLRLRQIGLGPVAVFGASNFPLAFSVAGGDTASALAAGCPVIVKAHSAHPGTAELVGRAVQKAVKDCGLPEGTFSLLFDSGRDIGQGLVADNRIKAAGFTGSRGGGTALMKIAAARKEPIPVYAEMSSINPVLLFPNALKNRGEAIGKAFVQSLVLGAGQFCTNPGLVLAIDGPDLDKFIASASAALKETAAQTMLTPGIYKTYESSVSKAGDHADVTCAARGLAAKGDNQGQSALFVTTADAFRKSHDLQEEIFGASSLIVRCPSLDAMLELVESLEGQLTSALHIDEADYADAKRVLPALERRTGRLLVNGFGTGVEVGHAMVHGGPFPSTADGRSTSVGSMAIYRFLRPVSYQDLPDALLPDSLKTDNPLGLNRRIDGKLQLAS</sequence>
<dbReference type="EC" id="1.2.1.26" evidence="5"/>
<evidence type="ECO:0000259" key="6">
    <source>
        <dbReference type="Pfam" id="PF00171"/>
    </source>
</evidence>
<name>A0A0L0MBJ5_9BURK</name>
<keyword evidence="2 7" id="KW-0560">Oxidoreductase</keyword>
<evidence type="ECO:0000256" key="5">
    <source>
        <dbReference type="ARBA" id="ARBA00067023"/>
    </source>
</evidence>
<evidence type="ECO:0000256" key="1">
    <source>
        <dbReference type="ARBA" id="ARBA00009986"/>
    </source>
</evidence>
<evidence type="ECO:0000256" key="2">
    <source>
        <dbReference type="ARBA" id="ARBA00023002"/>
    </source>
</evidence>
<comment type="catalytic activity">
    <reaction evidence="3">
        <text>2,5-dioxopentanoate + NAD(+) + H2O = 2-oxoglutarate + NADH + 2 H(+)</text>
        <dbReference type="Rhea" id="RHEA:47152"/>
        <dbReference type="ChEBI" id="CHEBI:15377"/>
        <dbReference type="ChEBI" id="CHEBI:15378"/>
        <dbReference type="ChEBI" id="CHEBI:16810"/>
        <dbReference type="ChEBI" id="CHEBI:57540"/>
        <dbReference type="ChEBI" id="CHEBI:57945"/>
        <dbReference type="ChEBI" id="CHEBI:58136"/>
    </reaction>
</comment>
<dbReference type="InterPro" id="IPR016161">
    <property type="entry name" value="Ald_DH/histidinol_DH"/>
</dbReference>
<evidence type="ECO:0000256" key="4">
    <source>
        <dbReference type="ARBA" id="ARBA00051918"/>
    </source>
</evidence>
<dbReference type="EMBL" id="LFJJ01000105">
    <property type="protein sequence ID" value="KND59733.1"/>
    <property type="molecule type" value="Genomic_DNA"/>
</dbReference>
<dbReference type="SUPFAM" id="SSF53720">
    <property type="entry name" value="ALDH-like"/>
    <property type="match status" value="1"/>
</dbReference>
<dbReference type="AlphaFoldDB" id="A0A0L0MBJ5"/>
<accession>A0A0L0MBJ5</accession>
<evidence type="ECO:0000313" key="7">
    <source>
        <dbReference type="EMBL" id="KND59733.1"/>
    </source>
</evidence>
<dbReference type="GO" id="GO:0047533">
    <property type="term" value="F:2,5-dioxovalerate dehydrogenase (NADP+) activity"/>
    <property type="evidence" value="ECO:0007669"/>
    <property type="project" value="UniProtKB-EC"/>
</dbReference>
<dbReference type="Gene3D" id="3.40.605.10">
    <property type="entry name" value="Aldehyde Dehydrogenase, Chain A, domain 1"/>
    <property type="match status" value="1"/>
</dbReference>
<dbReference type="PATRIC" id="fig|242163.4.peg.522"/>
<dbReference type="PANTHER" id="PTHR43353:SF3">
    <property type="entry name" value="ALDEHYDE DEHYDROGENASE-RELATED"/>
    <property type="match status" value="1"/>
</dbReference>
<dbReference type="RefSeq" id="WP_050454417.1">
    <property type="nucleotide sequence ID" value="NZ_LFJJ01000105.1"/>
</dbReference>
<protein>
    <recommendedName>
        <fullName evidence="5">2,5-dioxovalerate dehydrogenase</fullName>
        <ecNumber evidence="5">1.2.1.26</ecNumber>
    </recommendedName>
</protein>
<comment type="caution">
    <text evidence="7">The sequence shown here is derived from an EMBL/GenBank/DDBJ whole genome shotgun (WGS) entry which is preliminary data.</text>
</comment>
<reference evidence="8" key="1">
    <citation type="submission" date="2015-06" db="EMBL/GenBank/DDBJ databases">
        <title>Comparative genomics of Burkholderia leaf nodule symbionts.</title>
        <authorList>
            <person name="Carlier A."/>
            <person name="Eberl L."/>
            <person name="Pinto-Carbo M."/>
        </authorList>
    </citation>
    <scope>NUCLEOTIDE SEQUENCE [LARGE SCALE GENOMIC DNA]</scope>
    <source>
        <strain evidence="8">UZHbot4</strain>
    </source>
</reference>
<evidence type="ECO:0000256" key="3">
    <source>
        <dbReference type="ARBA" id="ARBA00050769"/>
    </source>
</evidence>
<dbReference type="InterPro" id="IPR050740">
    <property type="entry name" value="Aldehyde_DH_Superfamily"/>
</dbReference>